<accession>A0A9N7W382</accession>
<comment type="similarity">
    <text evidence="5">Belongs to the Deltex family.</text>
</comment>
<gene>
    <name evidence="7" type="ORF">PLEPLA_LOCUS47162</name>
</gene>
<dbReference type="Proteomes" id="UP001153269">
    <property type="component" value="Unassembled WGS sequence"/>
</dbReference>
<dbReference type="GO" id="GO:0007219">
    <property type="term" value="P:Notch signaling pathway"/>
    <property type="evidence" value="ECO:0007669"/>
    <property type="project" value="InterPro"/>
</dbReference>
<keyword evidence="5" id="KW-0963">Cytoplasm</keyword>
<protein>
    <recommendedName>
        <fullName evidence="5">E3 ubiquitin-protein ligase</fullName>
        <ecNumber evidence="5">2.3.2.27</ecNumber>
    </recommendedName>
</protein>
<evidence type="ECO:0000256" key="5">
    <source>
        <dbReference type="RuleBase" id="RU367105"/>
    </source>
</evidence>
<dbReference type="InterPro" id="IPR039396">
    <property type="entry name" value="Deltex_C"/>
</dbReference>
<organism evidence="7 8">
    <name type="scientific">Pleuronectes platessa</name>
    <name type="common">European plaice</name>
    <dbReference type="NCBI Taxonomy" id="8262"/>
    <lineage>
        <taxon>Eukaryota</taxon>
        <taxon>Metazoa</taxon>
        <taxon>Chordata</taxon>
        <taxon>Craniata</taxon>
        <taxon>Vertebrata</taxon>
        <taxon>Euteleostomi</taxon>
        <taxon>Actinopterygii</taxon>
        <taxon>Neopterygii</taxon>
        <taxon>Teleostei</taxon>
        <taxon>Neoteleostei</taxon>
        <taxon>Acanthomorphata</taxon>
        <taxon>Carangaria</taxon>
        <taxon>Pleuronectiformes</taxon>
        <taxon>Pleuronectoidei</taxon>
        <taxon>Pleuronectidae</taxon>
        <taxon>Pleuronectes</taxon>
    </lineage>
</organism>
<keyword evidence="5" id="KW-0863">Zinc-finger</keyword>
<reference evidence="7" key="1">
    <citation type="submission" date="2020-03" db="EMBL/GenBank/DDBJ databases">
        <authorList>
            <person name="Weist P."/>
        </authorList>
    </citation>
    <scope>NUCLEOTIDE SEQUENCE</scope>
</reference>
<comment type="catalytic activity">
    <reaction evidence="1 5">
        <text>S-ubiquitinyl-[E2 ubiquitin-conjugating enzyme]-L-cysteine + [acceptor protein]-L-lysine = [E2 ubiquitin-conjugating enzyme]-L-cysteine + N(6)-ubiquitinyl-[acceptor protein]-L-lysine.</text>
        <dbReference type="EC" id="2.3.2.27"/>
    </reaction>
</comment>
<dbReference type="EMBL" id="CADEAL010004425">
    <property type="protein sequence ID" value="CAB1459325.1"/>
    <property type="molecule type" value="Genomic_DNA"/>
</dbReference>
<comment type="subcellular location">
    <subcellularLocation>
        <location evidence="5">Cytoplasm</location>
    </subcellularLocation>
</comment>
<dbReference type="Gene3D" id="3.30.390.130">
    <property type="match status" value="1"/>
</dbReference>
<dbReference type="PANTHER" id="PTHR12622">
    <property type="entry name" value="DELTEX-RELATED"/>
    <property type="match status" value="1"/>
</dbReference>
<dbReference type="AlphaFoldDB" id="A0A9N7W382"/>
<dbReference type="EC" id="2.3.2.27" evidence="5"/>
<evidence type="ECO:0000313" key="8">
    <source>
        <dbReference type="Proteomes" id="UP001153269"/>
    </source>
</evidence>
<comment type="caution">
    <text evidence="7">The sequence shown here is derived from an EMBL/GenBank/DDBJ whole genome shotgun (WGS) entry which is preliminary data.</text>
</comment>
<evidence type="ECO:0000313" key="7">
    <source>
        <dbReference type="EMBL" id="CAB1459325.1"/>
    </source>
</evidence>
<evidence type="ECO:0000259" key="6">
    <source>
        <dbReference type="Pfam" id="PF18102"/>
    </source>
</evidence>
<dbReference type="InterPro" id="IPR039399">
    <property type="entry name" value="Deltex_C_sf"/>
</dbReference>
<dbReference type="GO" id="GO:0005737">
    <property type="term" value="C:cytoplasm"/>
    <property type="evidence" value="ECO:0007669"/>
    <property type="project" value="UniProtKB-SubCell"/>
</dbReference>
<dbReference type="GO" id="GO:0008270">
    <property type="term" value="F:zinc ion binding"/>
    <property type="evidence" value="ECO:0007669"/>
    <property type="project" value="UniProtKB-KW"/>
</dbReference>
<keyword evidence="3 5" id="KW-0808">Transferase</keyword>
<proteinExistence type="inferred from homology"/>
<dbReference type="InterPro" id="IPR039398">
    <property type="entry name" value="Deltex_fam"/>
</dbReference>
<evidence type="ECO:0000256" key="3">
    <source>
        <dbReference type="ARBA" id="ARBA00022679"/>
    </source>
</evidence>
<name>A0A9N7W382_PLEPL</name>
<comment type="pathway">
    <text evidence="2 5">Protein modification; protein ubiquitination.</text>
</comment>
<evidence type="ECO:0000256" key="1">
    <source>
        <dbReference type="ARBA" id="ARBA00000900"/>
    </source>
</evidence>
<feature type="domain" description="Deltex C-terminal" evidence="6">
    <location>
        <begin position="31"/>
        <end position="78"/>
    </location>
</feature>
<keyword evidence="8" id="KW-1185">Reference proteome</keyword>
<evidence type="ECO:0000256" key="4">
    <source>
        <dbReference type="ARBA" id="ARBA00022723"/>
    </source>
</evidence>
<dbReference type="GO" id="GO:0061630">
    <property type="term" value="F:ubiquitin protein ligase activity"/>
    <property type="evidence" value="ECO:0007669"/>
    <property type="project" value="UniProtKB-UniRule"/>
</dbReference>
<dbReference type="Pfam" id="PF18102">
    <property type="entry name" value="DTC"/>
    <property type="match status" value="1"/>
</dbReference>
<evidence type="ECO:0000256" key="2">
    <source>
        <dbReference type="ARBA" id="ARBA00004906"/>
    </source>
</evidence>
<sequence length="79" mass="9168">MLFQEGNRRNDIPILDNITILLKELHICQTTMKAEKDNEVTWNDIHHKTSQSGGPENYGYPDPDYLSRVREELKAKGIK</sequence>
<keyword evidence="4 5" id="KW-0479">Metal-binding</keyword>
<keyword evidence="5" id="KW-0862">Zinc</keyword>
<dbReference type="GO" id="GO:0016567">
    <property type="term" value="P:protein ubiquitination"/>
    <property type="evidence" value="ECO:0007669"/>
    <property type="project" value="UniProtKB-UniRule"/>
</dbReference>